<comment type="caution">
    <text evidence="7">Lacks conserved residue(s) required for the propagation of feature annotation.</text>
</comment>
<evidence type="ECO:0000256" key="1">
    <source>
        <dbReference type="ARBA" id="ARBA00022670"/>
    </source>
</evidence>
<dbReference type="InterPro" id="IPR001190">
    <property type="entry name" value="SRCR"/>
</dbReference>
<dbReference type="InterPro" id="IPR002172">
    <property type="entry name" value="LDrepeatLR_classA_rpt"/>
</dbReference>
<feature type="disulfide bond" evidence="6">
    <location>
        <begin position="1872"/>
        <end position="1887"/>
    </location>
</feature>
<feature type="region of interest" description="Disordered" evidence="9">
    <location>
        <begin position="41"/>
        <end position="71"/>
    </location>
</feature>
<evidence type="ECO:0000259" key="10">
    <source>
        <dbReference type="PROSITE" id="PS50240"/>
    </source>
</evidence>
<keyword evidence="4 6" id="KW-1015">Disulfide bond</keyword>
<dbReference type="PRINTS" id="PR00261">
    <property type="entry name" value="LDLRECEPTOR"/>
</dbReference>
<dbReference type="Proteomes" id="UP001372834">
    <property type="component" value="Unassembled WGS sequence"/>
</dbReference>
<dbReference type="InterPro" id="IPR015420">
    <property type="entry name" value="Peptidase_S1A_nudel"/>
</dbReference>
<dbReference type="Pfam" id="PF00057">
    <property type="entry name" value="Ldl_recept_a"/>
    <property type="match status" value="6"/>
</dbReference>
<dbReference type="GO" id="GO:0016020">
    <property type="term" value="C:membrane"/>
    <property type="evidence" value="ECO:0007669"/>
    <property type="project" value="InterPro"/>
</dbReference>
<dbReference type="InterPro" id="IPR036055">
    <property type="entry name" value="LDL_receptor-like_sf"/>
</dbReference>
<evidence type="ECO:0000256" key="9">
    <source>
        <dbReference type="SAM" id="MobiDB-lite"/>
    </source>
</evidence>
<dbReference type="PROSITE" id="PS00135">
    <property type="entry name" value="TRYPSIN_SER"/>
    <property type="match status" value="1"/>
</dbReference>
<evidence type="ECO:0000259" key="11">
    <source>
        <dbReference type="PROSITE" id="PS50287"/>
    </source>
</evidence>
<dbReference type="PROSITE" id="PS50068">
    <property type="entry name" value="LDLRA_2"/>
    <property type="match status" value="8"/>
</dbReference>
<evidence type="ECO:0000256" key="2">
    <source>
        <dbReference type="ARBA" id="ARBA00022801"/>
    </source>
</evidence>
<name>A0AAN8PLT4_POLSC</name>
<feature type="domain" description="SRCR" evidence="11">
    <location>
        <begin position="1875"/>
        <end position="1933"/>
    </location>
</feature>
<sequence>MENRSQRDKTWKGSRASVLSGTNSPISGIFSTKKVFILDSPRTGDKRSDIPNLEAGGDSEHRRTHTPVHYHTGSVVPGETSNKREYVDEGSTETDLNIFFYKTQKDDNLLSHYEIVELNDDEKLAKVQPSFIRSLDTSNEYLREDISTISSKKRIARRSVRSMNSYETEDIADILTKQDKWTKLEGNNLDVDKEAFKANAKTVFESFSLTVPSAFNTYESYSQETNELDDASKKTSTININEEESEEATETLEMKKGIIRNVTSEEHIDKKDVKYMSDIEVLQEVEIQKSYFTTSNSNDFIPVESVTEVQITDSQVTERTSNTYGGYATPTTWSESPRMAEQNPPVDTISLAEAIKRRNDKRKYLFLNSRVVGGSSDVRLPTASDVTKPPVSAFESLKTGQQLSFSPSGSSPYLFPYQMCLFANPYVGSKPSIRSTQSRTFPLGVPSLFSLDKADPLKQFARTPTQQNFLTFSVNNYASPPARQQFHYPSTGPGLSNFPPQQMLLHNAPMPSTQPIFCTYLQPPLFQFPTMPGTADFAHGKSFNFEEDVYQKPPVENVLHSGGMIHCSDDNVACRDGSNCIPIRNWCDNQVHCQDISDEAFCSCRERVARDRICDGYLDCPRGEDELGCFGCPKSAFSCDSVISPGSCIALNKRCDGVRDCAIGNDENDCSALFPHIQTNNSYQVSHASGYLHRNWKGDWFPVCVDVSYDQWAKEACLGEIGYLPSVVEVNFAAVPDYYKGPFIVRNDDGTTSMQDHCKGHVSTYVKCPPIKCGTRAEFYNLHDIETRFKRFNELDLLNSANYKADENATDVNHRFTILNASEIEGNSKTKREETGRVVGGRESEPRAWPWAIAIYKDGGFLCGGVILDDHWVLTAAHCMQQYWKHYYEVRGGMLRRFSFSPMEQVRVVADVIVHENYDPVIMNNDIALLRLQKPFEFNRWVRPGCLPSFRGHISNFFSTPLPGTHCIAVGWGALRERGIDADQLREVEVPIMLRCKHKEDLAGAEICAGTAEGGKDTCQGDSGGPLLCKNSQAPLAWYVAGVVSHGEGCARPGEPGAYTRISLFIDWITVNANDFRLLTIKPLATCPGFRCTSGTRLCIPAKWVCNGFTDCLEAEDEKNCTGNFPYEQYYPQLSSASFPKSLNMRIASSSSTINTSGHRPYKTGTESTGKEEKQFLGKDIRPETDIPDAKYFYDTKVKGFEFREDDRISLMELNDNSKKSSTTNLDGPPPIRSAVYLNDPSVPDVYPFDIQMLHRRRQYKTLQDAQKFYNIHEGTAPTAKLSVAKVRETSQHSQWEEANPTIYPVQIGSFSSADYPMEEIEQDLKSQTMPNATLEPYFFQCHEITQSIPMEYHCDGMRDCEDGSDETNCLCSDVLKRSKAELLCDGSHDCPDGSDEANCERCAKNEFLCKISGECLPMSEKCNGVPKCRFGEDERNCFALSRTEKIVLNAGDDPPLEQKGFVLQYKNGYWSRFCQEKRQILAGKVAADVCLDLGWIGYDVYENVTLTFGCTGLYVTCSPGLATSLHHYQVLGGGYLWPWNAFVYSDGTLICSAVLLRAEWLLTSSMCIQNISLSENYLVAKMGSKTPESTGAGHQVVRIDAVQLTPGTDLVLLHLSNTINQTLSVRPLLLPYVFTSDPERDICVAVGDGTVFLKFVDNCSESTVCYDRMASKPVNCKSQGWIGLIACQSRLGWYPSSPFSEDNGSCGFISKEFSSVQDKLKLIYLQLDKNIQKVPQPLCEGFRCPQGLCISYDKVCDGSVDCPSKADEDIAKCAQLQKNAGCHQTELKCKNGRCVSKNVFGDEIDDCGDGSDEPEERTCLEYLRLTAPQKICNGIRNCYDKSDEDPNLCACDEDKFKCRISNYCLPKDFVCDGERDCPGGEDEEKCFGRRNLYHLNNEAFEIVKNSYGLWHSMCPMTVTTETSDALCRELGFERASLIYETNQTVLTPQLDPFTWIKLNGLTRVALRSDRPIARLVRATKSCYVVKCV</sequence>
<feature type="disulfide bond" evidence="6">
    <location>
        <begin position="1385"/>
        <end position="1400"/>
    </location>
</feature>
<dbReference type="InterPro" id="IPR033116">
    <property type="entry name" value="TRYPSIN_SER"/>
</dbReference>
<feature type="disulfide bond" evidence="6">
    <location>
        <begin position="1423"/>
        <end position="1438"/>
    </location>
</feature>
<feature type="disulfide bond" evidence="6">
    <location>
        <begin position="1106"/>
        <end position="1121"/>
    </location>
</feature>
<dbReference type="PANTHER" id="PTHR24252:SF27">
    <property type="entry name" value="TRANSMEMBRANE PROTEASE SERINE 3-LIKE"/>
    <property type="match status" value="1"/>
</dbReference>
<keyword evidence="3 8" id="KW-0720">Serine protease</keyword>
<dbReference type="CDD" id="cd00112">
    <property type="entry name" value="LDLa"/>
    <property type="match status" value="9"/>
</dbReference>
<comment type="caution">
    <text evidence="12">The sequence shown here is derived from an EMBL/GenBank/DDBJ whole genome shotgun (WGS) entry which is preliminary data.</text>
</comment>
<dbReference type="PROSITE" id="PS50240">
    <property type="entry name" value="TRYPSIN_DOM"/>
    <property type="match status" value="2"/>
</dbReference>
<evidence type="ECO:0000313" key="12">
    <source>
        <dbReference type="EMBL" id="KAK6628167.1"/>
    </source>
</evidence>
<dbReference type="SUPFAM" id="SSF50494">
    <property type="entry name" value="Trypsin-like serine proteases"/>
    <property type="match status" value="2"/>
</dbReference>
<feature type="region of interest" description="Disordered" evidence="9">
    <location>
        <begin position="1152"/>
        <end position="1174"/>
    </location>
</feature>
<dbReference type="GO" id="GO:0004252">
    <property type="term" value="F:serine-type endopeptidase activity"/>
    <property type="evidence" value="ECO:0007669"/>
    <property type="project" value="InterPro"/>
</dbReference>
<dbReference type="InterPro" id="IPR009003">
    <property type="entry name" value="Peptidase_S1_PA"/>
</dbReference>
<evidence type="ECO:0000256" key="7">
    <source>
        <dbReference type="PROSITE-ProRule" id="PRU00196"/>
    </source>
</evidence>
<dbReference type="PANTHER" id="PTHR24252">
    <property type="entry name" value="ACROSIN-RELATED"/>
    <property type="match status" value="1"/>
</dbReference>
<feature type="disulfide bond" evidence="6">
    <location>
        <begin position="1745"/>
        <end position="1763"/>
    </location>
</feature>
<feature type="disulfide bond" evidence="6">
    <location>
        <begin position="587"/>
        <end position="602"/>
    </location>
</feature>
<dbReference type="InterPro" id="IPR043504">
    <property type="entry name" value="Peptidase_S1_PA_chymotrypsin"/>
</dbReference>
<gene>
    <name evidence="12" type="ORF">RUM43_001979</name>
</gene>
<evidence type="ECO:0000313" key="13">
    <source>
        <dbReference type="Proteomes" id="UP001372834"/>
    </source>
</evidence>
<dbReference type="GO" id="GO:0006508">
    <property type="term" value="P:proteolysis"/>
    <property type="evidence" value="ECO:0007669"/>
    <property type="project" value="UniProtKB-KW"/>
</dbReference>
<evidence type="ECO:0000256" key="6">
    <source>
        <dbReference type="PROSITE-ProRule" id="PRU00124"/>
    </source>
</evidence>
<keyword evidence="2 8" id="KW-0378">Hydrolase</keyword>
<dbReference type="InterPro" id="IPR001254">
    <property type="entry name" value="Trypsin_dom"/>
</dbReference>
<dbReference type="PROSITE" id="PS00134">
    <property type="entry name" value="TRYPSIN_HIS"/>
    <property type="match status" value="1"/>
</dbReference>
<feature type="domain" description="Peptidase S1" evidence="10">
    <location>
        <begin position="838"/>
        <end position="1074"/>
    </location>
</feature>
<proteinExistence type="predicted"/>
<dbReference type="InterPro" id="IPR023415">
    <property type="entry name" value="LDLR_class-A_CS"/>
</dbReference>
<dbReference type="CDD" id="cd00190">
    <property type="entry name" value="Tryp_SPc"/>
    <property type="match status" value="1"/>
</dbReference>
<reference evidence="12 13" key="1">
    <citation type="submission" date="2023-10" db="EMBL/GenBank/DDBJ databases">
        <title>Genomes of two closely related lineages of the louse Polyplax serrata with different host specificities.</title>
        <authorList>
            <person name="Martinu J."/>
            <person name="Tarabai H."/>
            <person name="Stefka J."/>
            <person name="Hypsa V."/>
        </authorList>
    </citation>
    <scope>NUCLEOTIDE SEQUENCE [LARGE SCALE GENOMIC DNA]</scope>
    <source>
        <strain evidence="12">HR10_N</strain>
    </source>
</reference>
<dbReference type="SMART" id="SM00192">
    <property type="entry name" value="LDLa"/>
    <property type="match status" value="9"/>
</dbReference>
<feature type="disulfide bond" evidence="6">
    <location>
        <begin position="1790"/>
        <end position="1808"/>
    </location>
</feature>
<dbReference type="PROSITE" id="PS01209">
    <property type="entry name" value="LDLRA_1"/>
    <property type="match status" value="3"/>
</dbReference>
<keyword evidence="1 8" id="KW-0645">Protease</keyword>
<dbReference type="SMART" id="SM00020">
    <property type="entry name" value="Tryp_SPc"/>
    <property type="match status" value="1"/>
</dbReference>
<evidence type="ECO:0000256" key="3">
    <source>
        <dbReference type="ARBA" id="ARBA00022825"/>
    </source>
</evidence>
<dbReference type="Pfam" id="PF00089">
    <property type="entry name" value="Trypsin"/>
    <property type="match status" value="1"/>
</dbReference>
<dbReference type="Pfam" id="PF09342">
    <property type="entry name" value="DUF1986"/>
    <property type="match status" value="1"/>
</dbReference>
<dbReference type="PROSITE" id="PS50287">
    <property type="entry name" value="SRCR_2"/>
    <property type="match status" value="1"/>
</dbReference>
<keyword evidence="5" id="KW-0325">Glycoprotein</keyword>
<evidence type="ECO:0000256" key="5">
    <source>
        <dbReference type="ARBA" id="ARBA00023180"/>
    </source>
</evidence>
<dbReference type="Gene3D" id="4.10.400.10">
    <property type="entry name" value="Low-density Lipoprotein Receptor"/>
    <property type="match status" value="9"/>
</dbReference>
<evidence type="ECO:0008006" key="14">
    <source>
        <dbReference type="Google" id="ProtNLM"/>
    </source>
</evidence>
<feature type="region of interest" description="Disordered" evidence="9">
    <location>
        <begin position="320"/>
        <end position="344"/>
    </location>
</feature>
<evidence type="ECO:0000256" key="4">
    <source>
        <dbReference type="ARBA" id="ARBA00023157"/>
    </source>
</evidence>
<protein>
    <recommendedName>
        <fullName evidence="14">Serine protease nudel</fullName>
    </recommendedName>
</protein>
<accession>A0AAN8PLT4</accession>
<feature type="domain" description="Peptidase S1" evidence="10">
    <location>
        <begin position="1531"/>
        <end position="1958"/>
    </location>
</feature>
<feature type="compositionally biased region" description="Polar residues" evidence="9">
    <location>
        <begin position="320"/>
        <end position="335"/>
    </location>
</feature>
<dbReference type="EMBL" id="JAWJWE010000036">
    <property type="protein sequence ID" value="KAK6628167.1"/>
    <property type="molecule type" value="Genomic_DNA"/>
</dbReference>
<dbReference type="InterPro" id="IPR018114">
    <property type="entry name" value="TRYPSIN_HIS"/>
</dbReference>
<feature type="disulfide bond" evidence="6">
    <location>
        <begin position="655"/>
        <end position="670"/>
    </location>
</feature>
<dbReference type="Gene3D" id="2.40.10.10">
    <property type="entry name" value="Trypsin-like serine proteases"/>
    <property type="match status" value="2"/>
</dbReference>
<dbReference type="FunFam" id="2.40.10.10:FF:000003">
    <property type="entry name" value="Transmembrane serine protease 3"/>
    <property type="match status" value="1"/>
</dbReference>
<organism evidence="12 13">
    <name type="scientific">Polyplax serrata</name>
    <name type="common">Common mouse louse</name>
    <dbReference type="NCBI Taxonomy" id="468196"/>
    <lineage>
        <taxon>Eukaryota</taxon>
        <taxon>Metazoa</taxon>
        <taxon>Ecdysozoa</taxon>
        <taxon>Arthropoda</taxon>
        <taxon>Hexapoda</taxon>
        <taxon>Insecta</taxon>
        <taxon>Pterygota</taxon>
        <taxon>Neoptera</taxon>
        <taxon>Paraneoptera</taxon>
        <taxon>Psocodea</taxon>
        <taxon>Troctomorpha</taxon>
        <taxon>Phthiraptera</taxon>
        <taxon>Anoplura</taxon>
        <taxon>Polyplacidae</taxon>
        <taxon>Polyplax</taxon>
    </lineage>
</organism>
<dbReference type="SUPFAM" id="SSF57424">
    <property type="entry name" value="LDL receptor-like module"/>
    <property type="match status" value="8"/>
</dbReference>
<feature type="disulfide bond" evidence="6">
    <location>
        <begin position="1783"/>
        <end position="1795"/>
    </location>
</feature>
<feature type="disulfide bond" evidence="6">
    <location>
        <begin position="1087"/>
        <end position="1099"/>
    </location>
</feature>
<evidence type="ECO:0000256" key="8">
    <source>
        <dbReference type="RuleBase" id="RU363034"/>
    </source>
</evidence>